<evidence type="ECO:0000256" key="1">
    <source>
        <dbReference type="ARBA" id="ARBA00004123"/>
    </source>
</evidence>
<evidence type="ECO:0000256" key="6">
    <source>
        <dbReference type="SAM" id="MobiDB-lite"/>
    </source>
</evidence>
<feature type="region of interest" description="Disordered" evidence="6">
    <location>
        <begin position="111"/>
        <end position="192"/>
    </location>
</feature>
<gene>
    <name evidence="8" type="ORF">BU24DRAFT_424906</name>
</gene>
<keyword evidence="2" id="KW-0479">Metal-binding</keyword>
<reference evidence="8" key="1">
    <citation type="journal article" date="2020" name="Stud. Mycol.">
        <title>101 Dothideomycetes genomes: a test case for predicting lifestyles and emergence of pathogens.</title>
        <authorList>
            <person name="Haridas S."/>
            <person name="Albert R."/>
            <person name="Binder M."/>
            <person name="Bloem J."/>
            <person name="Labutti K."/>
            <person name="Salamov A."/>
            <person name="Andreopoulos B."/>
            <person name="Baker S."/>
            <person name="Barry K."/>
            <person name="Bills G."/>
            <person name="Bluhm B."/>
            <person name="Cannon C."/>
            <person name="Castanera R."/>
            <person name="Culley D."/>
            <person name="Daum C."/>
            <person name="Ezra D."/>
            <person name="Gonzalez J."/>
            <person name="Henrissat B."/>
            <person name="Kuo A."/>
            <person name="Liang C."/>
            <person name="Lipzen A."/>
            <person name="Lutzoni F."/>
            <person name="Magnuson J."/>
            <person name="Mondo S."/>
            <person name="Nolan M."/>
            <person name="Ohm R."/>
            <person name="Pangilinan J."/>
            <person name="Park H.-J."/>
            <person name="Ramirez L."/>
            <person name="Alfaro M."/>
            <person name="Sun H."/>
            <person name="Tritt A."/>
            <person name="Yoshinaga Y."/>
            <person name="Zwiers L.-H."/>
            <person name="Turgeon B."/>
            <person name="Goodwin S."/>
            <person name="Spatafora J."/>
            <person name="Crous P."/>
            <person name="Grigoriev I."/>
        </authorList>
    </citation>
    <scope>NUCLEOTIDE SEQUENCE</scope>
    <source>
        <strain evidence="8">CBS 175.79</strain>
    </source>
</reference>
<comment type="subcellular location">
    <subcellularLocation>
        <location evidence="1">Nucleus</location>
    </subcellularLocation>
</comment>
<dbReference type="PROSITE" id="PS50048">
    <property type="entry name" value="ZN2_CY6_FUNGAL_2"/>
    <property type="match status" value="1"/>
</dbReference>
<evidence type="ECO:0000313" key="8">
    <source>
        <dbReference type="EMBL" id="KAF2013871.1"/>
    </source>
</evidence>
<dbReference type="GO" id="GO:0000981">
    <property type="term" value="F:DNA-binding transcription factor activity, RNA polymerase II-specific"/>
    <property type="evidence" value="ECO:0007669"/>
    <property type="project" value="InterPro"/>
</dbReference>
<proteinExistence type="predicted"/>
<dbReference type="PANTHER" id="PTHR47338">
    <property type="entry name" value="ZN(II)2CYS6 TRANSCRIPTION FACTOR (EUROFUNG)-RELATED"/>
    <property type="match status" value="1"/>
</dbReference>
<name>A0A6A5XM36_9PLEO</name>
<evidence type="ECO:0000256" key="4">
    <source>
        <dbReference type="ARBA" id="ARBA00023163"/>
    </source>
</evidence>
<dbReference type="InterPro" id="IPR001138">
    <property type="entry name" value="Zn2Cys6_DnaBD"/>
</dbReference>
<dbReference type="RefSeq" id="XP_033382210.1">
    <property type="nucleotide sequence ID" value="XM_033528614.1"/>
</dbReference>
<keyword evidence="4" id="KW-0804">Transcription</keyword>
<dbReference type="AlphaFoldDB" id="A0A6A5XM36"/>
<dbReference type="SUPFAM" id="SSF57701">
    <property type="entry name" value="Zn2/Cys6 DNA-binding domain"/>
    <property type="match status" value="1"/>
</dbReference>
<dbReference type="GO" id="GO:0008270">
    <property type="term" value="F:zinc ion binding"/>
    <property type="evidence" value="ECO:0007669"/>
    <property type="project" value="InterPro"/>
</dbReference>
<dbReference type="OrthoDB" id="3862662at2759"/>
<dbReference type="GeneID" id="54286011"/>
<dbReference type="SMART" id="SM00066">
    <property type="entry name" value="GAL4"/>
    <property type="match status" value="1"/>
</dbReference>
<dbReference type="InterPro" id="IPR007219">
    <property type="entry name" value="XnlR_reg_dom"/>
</dbReference>
<feature type="compositionally biased region" description="Polar residues" evidence="6">
    <location>
        <begin position="163"/>
        <end position="192"/>
    </location>
</feature>
<evidence type="ECO:0000256" key="2">
    <source>
        <dbReference type="ARBA" id="ARBA00022723"/>
    </source>
</evidence>
<keyword evidence="3" id="KW-0805">Transcription regulation</keyword>
<dbReference type="EMBL" id="ML978071">
    <property type="protein sequence ID" value="KAF2013871.1"/>
    <property type="molecule type" value="Genomic_DNA"/>
</dbReference>
<accession>A0A6A5XM36</accession>
<dbReference type="CDD" id="cd12148">
    <property type="entry name" value="fungal_TF_MHR"/>
    <property type="match status" value="1"/>
</dbReference>
<feature type="domain" description="Zn(2)-C6 fungal-type" evidence="7">
    <location>
        <begin position="27"/>
        <end position="57"/>
    </location>
</feature>
<organism evidence="8 9">
    <name type="scientific">Aaosphaeria arxii CBS 175.79</name>
    <dbReference type="NCBI Taxonomy" id="1450172"/>
    <lineage>
        <taxon>Eukaryota</taxon>
        <taxon>Fungi</taxon>
        <taxon>Dikarya</taxon>
        <taxon>Ascomycota</taxon>
        <taxon>Pezizomycotina</taxon>
        <taxon>Dothideomycetes</taxon>
        <taxon>Pleosporomycetidae</taxon>
        <taxon>Pleosporales</taxon>
        <taxon>Pleosporales incertae sedis</taxon>
        <taxon>Aaosphaeria</taxon>
    </lineage>
</organism>
<feature type="compositionally biased region" description="Polar residues" evidence="6">
    <location>
        <begin position="140"/>
        <end position="154"/>
    </location>
</feature>
<sequence length="747" mass="84484">MASSTLTKPQIVAQAATTQSRVLPGRACEACNRKKTKCDMRRPSCGLCLRTGTSCRFPSTRKKPLRTNAHPMKSQACRPSNTLSNLLELIDSEPCVSEAIDNLLRQEIPRTPLRDPLEETSLQDDQQSQHHRKSSCSSSIEQVTNRSQLEQSSEPAFEDETCSDTASIHSLSNRVKSQTAHQPSSENSRSIQPPVSASLALDLIRLFFVKIQPWLPLFHRPRFETRYQNLFSQSSLQLSTLKTDERFLLYSLFSLSARYSVHPDLQSINGSRRGDEFAEYAKQLYQGLREEPEPSFTWAQGCVLLAFHIYTSGPTHQGWMLIGVCSRLVYEFGLSNLDSADWEPINSVEHIDKEELRRVWWSVYELDMFASSISLQPYSIDRKQMAVNLPITDDIWFTSAAAVSSPLVEDAGQSWESLRNSNNQDARAWFLASNSFMARLVDNLQQKEPMSSEEVLLLSNELFSFKMSLPKLLRLEHEQPLQCLSNSTANWIIGIHLMLLTCSYMMNSVTPVASEAGPKFSRLRTPPQPVYERAIELSHLLRLWEPELIATSHPFFACMLVRACFNQQDSCHNSPIVRSCSDLVKLILALYAKKWRLGSILLKFAEGVEQGISLSEKDRHTIKQFSIFSSRQSPVDSPHSIASKTMQTEVSNVLVDTNRFETVDSQLTHLPLPNIWDTMQTQMQMMSPAQISMYPELSIQVPDNGHMTNDLEYSPFFIGCSTPIDTSLRNQLIEASCLPVTDSTFST</sequence>
<dbReference type="GO" id="GO:0005634">
    <property type="term" value="C:nucleus"/>
    <property type="evidence" value="ECO:0007669"/>
    <property type="project" value="UniProtKB-SubCell"/>
</dbReference>
<evidence type="ECO:0000256" key="5">
    <source>
        <dbReference type="ARBA" id="ARBA00023242"/>
    </source>
</evidence>
<dbReference type="Pfam" id="PF04082">
    <property type="entry name" value="Fungal_trans"/>
    <property type="match status" value="1"/>
</dbReference>
<evidence type="ECO:0000259" key="7">
    <source>
        <dbReference type="PROSITE" id="PS50048"/>
    </source>
</evidence>
<evidence type="ECO:0000313" key="9">
    <source>
        <dbReference type="Proteomes" id="UP000799778"/>
    </source>
</evidence>
<dbReference type="GO" id="GO:0006351">
    <property type="term" value="P:DNA-templated transcription"/>
    <property type="evidence" value="ECO:0007669"/>
    <property type="project" value="InterPro"/>
</dbReference>
<dbReference type="InterPro" id="IPR050815">
    <property type="entry name" value="TF_fung"/>
</dbReference>
<evidence type="ECO:0000256" key="3">
    <source>
        <dbReference type="ARBA" id="ARBA00023015"/>
    </source>
</evidence>
<dbReference type="PANTHER" id="PTHR47338:SF5">
    <property type="entry name" value="ZN(II)2CYS6 TRANSCRIPTION FACTOR (EUROFUNG)"/>
    <property type="match status" value="1"/>
</dbReference>
<dbReference type="Proteomes" id="UP000799778">
    <property type="component" value="Unassembled WGS sequence"/>
</dbReference>
<dbReference type="GO" id="GO:0003677">
    <property type="term" value="F:DNA binding"/>
    <property type="evidence" value="ECO:0007669"/>
    <property type="project" value="InterPro"/>
</dbReference>
<dbReference type="CDD" id="cd00067">
    <property type="entry name" value="GAL4"/>
    <property type="match status" value="1"/>
</dbReference>
<dbReference type="SMART" id="SM00906">
    <property type="entry name" value="Fungal_trans"/>
    <property type="match status" value="1"/>
</dbReference>
<dbReference type="InterPro" id="IPR036864">
    <property type="entry name" value="Zn2-C6_fun-type_DNA-bd_sf"/>
</dbReference>
<protein>
    <recommendedName>
        <fullName evidence="7">Zn(2)-C6 fungal-type domain-containing protein</fullName>
    </recommendedName>
</protein>
<dbReference type="Gene3D" id="4.10.240.10">
    <property type="entry name" value="Zn(2)-C6 fungal-type DNA-binding domain"/>
    <property type="match status" value="1"/>
</dbReference>
<keyword evidence="5" id="KW-0539">Nucleus</keyword>
<keyword evidence="9" id="KW-1185">Reference proteome</keyword>
<dbReference type="Pfam" id="PF00172">
    <property type="entry name" value="Zn_clus"/>
    <property type="match status" value="1"/>
</dbReference>